<name>A0A2T0BHQ7_9CLOT</name>
<dbReference type="OrthoDB" id="1955101at2"/>
<dbReference type="RefSeq" id="WP_106058999.1">
    <property type="nucleotide sequence ID" value="NZ_PVXQ01000007.1"/>
</dbReference>
<dbReference type="Proteomes" id="UP000239471">
    <property type="component" value="Unassembled WGS sequence"/>
</dbReference>
<dbReference type="PROSITE" id="PS51161">
    <property type="entry name" value="ATP_CONE"/>
    <property type="match status" value="1"/>
</dbReference>
<feature type="domain" description="ATP-cone" evidence="4">
    <location>
        <begin position="1"/>
        <end position="89"/>
    </location>
</feature>
<gene>
    <name evidence="5" type="ORF">CLVI_09740</name>
</gene>
<comment type="caution">
    <text evidence="5">The sequence shown here is derived from an EMBL/GenBank/DDBJ whole genome shotgun (WGS) entry which is preliminary data.</text>
</comment>
<keyword evidence="1 3" id="KW-0547">Nucleotide-binding</keyword>
<keyword evidence="2 3" id="KW-0067">ATP-binding</keyword>
<keyword evidence="6" id="KW-1185">Reference proteome</keyword>
<dbReference type="Pfam" id="PF03477">
    <property type="entry name" value="ATP-cone"/>
    <property type="match status" value="1"/>
</dbReference>
<evidence type="ECO:0000313" key="5">
    <source>
        <dbReference type="EMBL" id="PRR83426.1"/>
    </source>
</evidence>
<evidence type="ECO:0000259" key="4">
    <source>
        <dbReference type="PROSITE" id="PS51161"/>
    </source>
</evidence>
<evidence type="ECO:0000256" key="3">
    <source>
        <dbReference type="PROSITE-ProRule" id="PRU00492"/>
    </source>
</evidence>
<proteinExistence type="predicted"/>
<evidence type="ECO:0000313" key="6">
    <source>
        <dbReference type="Proteomes" id="UP000239471"/>
    </source>
</evidence>
<dbReference type="GO" id="GO:0005524">
    <property type="term" value="F:ATP binding"/>
    <property type="evidence" value="ECO:0007669"/>
    <property type="project" value="UniProtKB-UniRule"/>
</dbReference>
<sequence length="89" mass="10093">MNIIKKNGKVEEFKEKKIYTSILNSATDIGKSELNESDLKVLVSDIIRKISEIRKDGTPTSSYEVKGVIINVLLKDGFNEVCKSYIHFK</sequence>
<dbReference type="InterPro" id="IPR005144">
    <property type="entry name" value="ATP-cone_dom"/>
</dbReference>
<protein>
    <submittedName>
        <fullName evidence="5">Ribonucleotide-diphosphate reductase subunit alpha</fullName>
    </submittedName>
</protein>
<dbReference type="EMBL" id="PVXQ01000007">
    <property type="protein sequence ID" value="PRR83426.1"/>
    <property type="molecule type" value="Genomic_DNA"/>
</dbReference>
<dbReference type="AlphaFoldDB" id="A0A2T0BHQ7"/>
<organism evidence="5 6">
    <name type="scientific">Clostridium vincentii</name>
    <dbReference type="NCBI Taxonomy" id="52704"/>
    <lineage>
        <taxon>Bacteria</taxon>
        <taxon>Bacillati</taxon>
        <taxon>Bacillota</taxon>
        <taxon>Clostridia</taxon>
        <taxon>Eubacteriales</taxon>
        <taxon>Clostridiaceae</taxon>
        <taxon>Clostridium</taxon>
    </lineage>
</organism>
<evidence type="ECO:0000256" key="2">
    <source>
        <dbReference type="ARBA" id="ARBA00022840"/>
    </source>
</evidence>
<accession>A0A2T0BHQ7</accession>
<reference evidence="5 6" key="1">
    <citation type="submission" date="2018-03" db="EMBL/GenBank/DDBJ databases">
        <title>Genome sequence of Clostridium vincentii DSM 10228.</title>
        <authorList>
            <person name="Poehlein A."/>
            <person name="Daniel R."/>
        </authorList>
    </citation>
    <scope>NUCLEOTIDE SEQUENCE [LARGE SCALE GENOMIC DNA]</scope>
    <source>
        <strain evidence="5 6">DSM 10228</strain>
    </source>
</reference>
<evidence type="ECO:0000256" key="1">
    <source>
        <dbReference type="ARBA" id="ARBA00022741"/>
    </source>
</evidence>